<dbReference type="Proteomes" id="UP001500058">
    <property type="component" value="Unassembled WGS sequence"/>
</dbReference>
<evidence type="ECO:0000313" key="5">
    <source>
        <dbReference type="EMBL" id="GAA2382245.1"/>
    </source>
</evidence>
<dbReference type="InterPro" id="IPR042099">
    <property type="entry name" value="ANL_N_sf"/>
</dbReference>
<dbReference type="InterPro" id="IPR000873">
    <property type="entry name" value="AMP-dep_synth/lig_dom"/>
</dbReference>
<keyword evidence="2 5" id="KW-0436">Ligase</keyword>
<dbReference type="PANTHER" id="PTHR22754:SF32">
    <property type="entry name" value="DISCO-INTERACTING PROTEIN 2"/>
    <property type="match status" value="1"/>
</dbReference>
<dbReference type="RefSeq" id="WP_344628670.1">
    <property type="nucleotide sequence ID" value="NZ_BAAATJ010000001.1"/>
</dbReference>
<comment type="similarity">
    <text evidence="1">Belongs to the ATP-dependent AMP-binding enzyme family.</text>
</comment>
<dbReference type="CDD" id="cd05931">
    <property type="entry name" value="FAAL"/>
    <property type="match status" value="1"/>
</dbReference>
<dbReference type="InterPro" id="IPR045851">
    <property type="entry name" value="AMP-bd_C_sf"/>
</dbReference>
<accession>A0ABN3HJU9</accession>
<evidence type="ECO:0000259" key="4">
    <source>
        <dbReference type="Pfam" id="PF00501"/>
    </source>
</evidence>
<comment type="caution">
    <text evidence="5">The sequence shown here is derived from an EMBL/GenBank/DDBJ whole genome shotgun (WGS) entry which is preliminary data.</text>
</comment>
<protein>
    <submittedName>
        <fullName evidence="5">Fatty acyl-AMP ligase</fullName>
    </submittedName>
</protein>
<feature type="transmembrane region" description="Helical" evidence="3">
    <location>
        <begin position="77"/>
        <end position="95"/>
    </location>
</feature>
<organism evidence="5 6">
    <name type="scientific">Streptomyces glaucosporus</name>
    <dbReference type="NCBI Taxonomy" id="284044"/>
    <lineage>
        <taxon>Bacteria</taxon>
        <taxon>Bacillati</taxon>
        <taxon>Actinomycetota</taxon>
        <taxon>Actinomycetes</taxon>
        <taxon>Kitasatosporales</taxon>
        <taxon>Streptomycetaceae</taxon>
        <taxon>Streptomyces</taxon>
    </lineage>
</organism>
<dbReference type="EMBL" id="BAAATJ010000001">
    <property type="protein sequence ID" value="GAA2382245.1"/>
    <property type="molecule type" value="Genomic_DNA"/>
</dbReference>
<dbReference type="Gene3D" id="3.30.300.30">
    <property type="match status" value="1"/>
</dbReference>
<evidence type="ECO:0000313" key="6">
    <source>
        <dbReference type="Proteomes" id="UP001500058"/>
    </source>
</evidence>
<keyword evidence="3" id="KW-0472">Membrane</keyword>
<name>A0ABN3HJU9_9ACTN</name>
<sequence length="586" mass="62403">MSGYRNFTELILDRAAESPDREALVLLSGTGTPAGVPAAETVAYRELDGAAKRLAGWLQAHGAAGERVLILQSSRRLFAVSLLGCLYAGAVAIPVPPVGGRRHHEERVAGIVRDAAVSIVVSDSAEAPEVSRLLARTGYGSIPCLAADAVPGAPDWTPPDLDADTVALLQYTSGSTREPRGVMVTHGNILANQEAIGRALRTRPGARLGGWLPFHHDMGLVGQLLHPLWLGGTSVLLDPTAFVKRPVRWLEAISRYGVSVSGAPDFAYDLCLRRITDEQIAGLDLSGWETAVSGGEPVRAETLRAFAERFAPAGLRPEAITPCYGLAEATLLVAGAARRSGDGDAPAHLTVDAAALERDELRPPSPGKPERTLVSCGSVAGCELRITDPGSGEALPDGRIGEIWLRGPGVARGYWGRPAETALTFDGRTADGEGGWLRTGDLGTVDQGGLYVTGRLKDMIVVAGRNLYPQDLERTVQQVSSLFGAATAFAVPGERDRVVVVQELRARGRYDIDLARLAAAVGNRLVEEFEVRPGGVLLVRPGTVRRTTSGKVERSAMRGLFLRGELRPLHQELLPEVRELMTAGER</sequence>
<keyword evidence="3" id="KW-0812">Transmembrane</keyword>
<evidence type="ECO:0000256" key="2">
    <source>
        <dbReference type="ARBA" id="ARBA00022598"/>
    </source>
</evidence>
<keyword evidence="5" id="KW-0418">Kinase</keyword>
<proteinExistence type="inferred from homology"/>
<dbReference type="Pfam" id="PF00501">
    <property type="entry name" value="AMP-binding"/>
    <property type="match status" value="1"/>
</dbReference>
<evidence type="ECO:0000256" key="3">
    <source>
        <dbReference type="SAM" id="Phobius"/>
    </source>
</evidence>
<keyword evidence="3" id="KW-1133">Transmembrane helix</keyword>
<dbReference type="GO" id="GO:0016301">
    <property type="term" value="F:kinase activity"/>
    <property type="evidence" value="ECO:0007669"/>
    <property type="project" value="UniProtKB-KW"/>
</dbReference>
<dbReference type="GO" id="GO:0016874">
    <property type="term" value="F:ligase activity"/>
    <property type="evidence" value="ECO:0007669"/>
    <property type="project" value="UniProtKB-KW"/>
</dbReference>
<dbReference type="SUPFAM" id="SSF56801">
    <property type="entry name" value="Acetyl-CoA synthetase-like"/>
    <property type="match status" value="1"/>
</dbReference>
<dbReference type="PANTHER" id="PTHR22754">
    <property type="entry name" value="DISCO-INTERACTING PROTEIN 2 DIP2 -RELATED"/>
    <property type="match status" value="1"/>
</dbReference>
<keyword evidence="6" id="KW-1185">Reference proteome</keyword>
<keyword evidence="5" id="KW-0808">Transferase</keyword>
<dbReference type="Gene3D" id="3.40.50.12780">
    <property type="entry name" value="N-terminal domain of ligase-like"/>
    <property type="match status" value="1"/>
</dbReference>
<reference evidence="5 6" key="1">
    <citation type="journal article" date="2019" name="Int. J. Syst. Evol. Microbiol.">
        <title>The Global Catalogue of Microorganisms (GCM) 10K type strain sequencing project: providing services to taxonomists for standard genome sequencing and annotation.</title>
        <authorList>
            <consortium name="The Broad Institute Genomics Platform"/>
            <consortium name="The Broad Institute Genome Sequencing Center for Infectious Disease"/>
            <person name="Wu L."/>
            <person name="Ma J."/>
        </authorList>
    </citation>
    <scope>NUCLEOTIDE SEQUENCE [LARGE SCALE GENOMIC DNA]</scope>
    <source>
        <strain evidence="5 6">JCM 6921</strain>
    </source>
</reference>
<feature type="domain" description="AMP-dependent synthetase/ligase" evidence="4">
    <location>
        <begin position="14"/>
        <end position="415"/>
    </location>
</feature>
<gene>
    <name evidence="5" type="ORF">GCM10010420_00090</name>
</gene>
<evidence type="ECO:0000256" key="1">
    <source>
        <dbReference type="ARBA" id="ARBA00006432"/>
    </source>
</evidence>
<dbReference type="InterPro" id="IPR040097">
    <property type="entry name" value="FAAL/FAAC"/>
</dbReference>